<sequence length="637" mass="72842">MDENKASDLHLYMPKDAPAASSHDAVESSHENEPVGTGAAAAPHGFCFRLSSYIVCPIVILIILVALLIWCPYALLAKLMGSKDVLSPKTRAGETIPRFELGNGCHCSVEMALPAAVAPVAVIVVSVPGLKPITVLGLPLWKWTVTVALVACGYHAISLLSQLTVKKLSRKMIKDKYDVVYYADGLRRSINNVIVCVFILLAWELYFRSSRHGLHRYGFSKKALNIGTWTAVSLLVDAFLVLAKNAVILSWESRAIYRQFTDNISNAGPQLYFLGLVSGSKFDIFSPREEGEDEGGGEAMNKPGAEENNGKQEDVNEKENKVKAAGEFSGKEDDKKENEEEEETTIKEQEKKINENEEEKKIIENKQGKKEKMDKEELEKEKRIKKEQEKKEKREKQEQDKEKKKVEKEQEQEKKKTEEANRFMSMNSKLSYASTYHKKQMAKYFILAARLSPRKDDTVPEEIRKQWERFKQQDDSEYITRNRVMEIVGKDNVESVEKKINILFEELKSADQLKDNDFKDQNLSSKDRIRYSTFEEWMHSSRSWSSYAGFFSRAFPLRRFFEKNNGKFKEGSMVTKDIGETTKIAIYFEHVMSVQDDTHAQCFKKKKKQRSELLKAILQQIQTKNSSSENNKAENLE</sequence>
<feature type="region of interest" description="Disordered" evidence="3">
    <location>
        <begin position="287"/>
        <end position="422"/>
    </location>
</feature>
<dbReference type="GO" id="GO:0005886">
    <property type="term" value="C:plasma membrane"/>
    <property type="evidence" value="ECO:0007669"/>
    <property type="project" value="TreeGrafter"/>
</dbReference>
<keyword evidence="4" id="KW-0472">Membrane</keyword>
<evidence type="ECO:0000313" key="5">
    <source>
        <dbReference type="EMBL" id="GMH16760.1"/>
    </source>
</evidence>
<evidence type="ECO:0000256" key="2">
    <source>
        <dbReference type="ARBA" id="ARBA00008017"/>
    </source>
</evidence>
<proteinExistence type="inferred from homology"/>
<gene>
    <name evidence="5" type="ORF">Nepgr_018601</name>
</gene>
<accession>A0AAD3SRS6</accession>
<name>A0AAD3SRS6_NEPGR</name>
<evidence type="ECO:0000256" key="3">
    <source>
        <dbReference type="SAM" id="MobiDB-lite"/>
    </source>
</evidence>
<comment type="similarity">
    <text evidence="2">Belongs to the MscS (TC 1.A.23) family.</text>
</comment>
<dbReference type="GO" id="GO:0008381">
    <property type="term" value="F:mechanosensitive monoatomic ion channel activity"/>
    <property type="evidence" value="ECO:0007669"/>
    <property type="project" value="TreeGrafter"/>
</dbReference>
<keyword evidence="4" id="KW-1133">Transmembrane helix</keyword>
<feature type="compositionally biased region" description="Basic and acidic residues" evidence="3">
    <location>
        <begin position="304"/>
        <end position="421"/>
    </location>
</feature>
<dbReference type="EMBL" id="BSYO01000017">
    <property type="protein sequence ID" value="GMH16760.1"/>
    <property type="molecule type" value="Genomic_DNA"/>
</dbReference>
<comment type="caution">
    <text evidence="5">The sequence shown here is derived from an EMBL/GenBank/DDBJ whole genome shotgun (WGS) entry which is preliminary data.</text>
</comment>
<reference evidence="5" key="1">
    <citation type="submission" date="2023-05" db="EMBL/GenBank/DDBJ databases">
        <title>Nepenthes gracilis genome sequencing.</title>
        <authorList>
            <person name="Fukushima K."/>
        </authorList>
    </citation>
    <scope>NUCLEOTIDE SEQUENCE</scope>
    <source>
        <strain evidence="5">SING2019-196</strain>
    </source>
</reference>
<dbReference type="PANTHER" id="PTHR31618">
    <property type="entry name" value="MECHANOSENSITIVE ION CHANNEL PROTEIN 5"/>
    <property type="match status" value="1"/>
</dbReference>
<comment type="subcellular location">
    <subcellularLocation>
        <location evidence="1">Membrane</location>
        <topology evidence="1">Multi-pass membrane protein</topology>
    </subcellularLocation>
</comment>
<dbReference type="GO" id="GO:0050982">
    <property type="term" value="P:detection of mechanical stimulus"/>
    <property type="evidence" value="ECO:0007669"/>
    <property type="project" value="TreeGrafter"/>
</dbReference>
<feature type="transmembrane region" description="Helical" evidence="4">
    <location>
        <begin position="52"/>
        <end position="76"/>
    </location>
</feature>
<feature type="transmembrane region" description="Helical" evidence="4">
    <location>
        <begin position="186"/>
        <end position="206"/>
    </location>
</feature>
<organism evidence="5 6">
    <name type="scientific">Nepenthes gracilis</name>
    <name type="common">Slender pitcher plant</name>
    <dbReference type="NCBI Taxonomy" id="150966"/>
    <lineage>
        <taxon>Eukaryota</taxon>
        <taxon>Viridiplantae</taxon>
        <taxon>Streptophyta</taxon>
        <taxon>Embryophyta</taxon>
        <taxon>Tracheophyta</taxon>
        <taxon>Spermatophyta</taxon>
        <taxon>Magnoliopsida</taxon>
        <taxon>eudicotyledons</taxon>
        <taxon>Gunneridae</taxon>
        <taxon>Pentapetalae</taxon>
        <taxon>Caryophyllales</taxon>
        <taxon>Nepenthaceae</taxon>
        <taxon>Nepenthes</taxon>
    </lineage>
</organism>
<feature type="transmembrane region" description="Helical" evidence="4">
    <location>
        <begin position="143"/>
        <end position="165"/>
    </location>
</feature>
<dbReference type="InterPro" id="IPR016688">
    <property type="entry name" value="MscS-like_plants/fungi"/>
</dbReference>
<feature type="transmembrane region" description="Helical" evidence="4">
    <location>
        <begin position="226"/>
        <end position="249"/>
    </location>
</feature>
<dbReference type="AlphaFoldDB" id="A0AAD3SRS6"/>
<evidence type="ECO:0000313" key="6">
    <source>
        <dbReference type="Proteomes" id="UP001279734"/>
    </source>
</evidence>
<evidence type="ECO:0000256" key="4">
    <source>
        <dbReference type="SAM" id="Phobius"/>
    </source>
</evidence>
<keyword evidence="4" id="KW-0812">Transmembrane</keyword>
<dbReference type="PANTHER" id="PTHR31618:SF7">
    <property type="entry name" value="MECHANOSENSITIVE ION CHANNEL PROTEIN"/>
    <property type="match status" value="1"/>
</dbReference>
<dbReference type="Proteomes" id="UP001279734">
    <property type="component" value="Unassembled WGS sequence"/>
</dbReference>
<dbReference type="GO" id="GO:0006820">
    <property type="term" value="P:monoatomic anion transport"/>
    <property type="evidence" value="ECO:0007669"/>
    <property type="project" value="TreeGrafter"/>
</dbReference>
<keyword evidence="6" id="KW-1185">Reference proteome</keyword>
<evidence type="ECO:0000256" key="1">
    <source>
        <dbReference type="ARBA" id="ARBA00004141"/>
    </source>
</evidence>
<protein>
    <submittedName>
        <fullName evidence="5">Uncharacterized protein</fullName>
    </submittedName>
</protein>